<reference evidence="7" key="1">
    <citation type="submission" date="2023-08" db="EMBL/GenBank/DDBJ databases">
        <title>A de novo genome assembly of Solanum verrucosum Schlechtendal, a Mexican diploid species geographically isolated from the other diploid A-genome species in potato relatives.</title>
        <authorList>
            <person name="Hosaka K."/>
        </authorList>
    </citation>
    <scope>NUCLEOTIDE SEQUENCE</scope>
    <source>
        <tissue evidence="7">Young leaves</tissue>
    </source>
</reference>
<protein>
    <recommendedName>
        <fullName evidence="6">RING-type domain-containing protein</fullName>
    </recommendedName>
</protein>
<feature type="compositionally biased region" description="Basic and acidic residues" evidence="5">
    <location>
        <begin position="90"/>
        <end position="101"/>
    </location>
</feature>
<accession>A0AAF0R2F2</accession>
<feature type="compositionally biased region" description="Acidic residues" evidence="5">
    <location>
        <begin position="576"/>
        <end position="600"/>
    </location>
</feature>
<dbReference type="PROSITE" id="PS50089">
    <property type="entry name" value="ZF_RING_2"/>
    <property type="match status" value="3"/>
</dbReference>
<keyword evidence="1" id="KW-0479">Metal-binding</keyword>
<evidence type="ECO:0000256" key="1">
    <source>
        <dbReference type="ARBA" id="ARBA00022723"/>
    </source>
</evidence>
<keyword evidence="8" id="KW-1185">Reference proteome</keyword>
<dbReference type="InterPro" id="IPR001841">
    <property type="entry name" value="Znf_RING"/>
</dbReference>
<evidence type="ECO:0000256" key="3">
    <source>
        <dbReference type="ARBA" id="ARBA00022833"/>
    </source>
</evidence>
<keyword evidence="2 4" id="KW-0863">Zinc-finger</keyword>
<dbReference type="AlphaFoldDB" id="A0AAF0R2F2"/>
<feature type="compositionally biased region" description="Acidic residues" evidence="5">
    <location>
        <begin position="312"/>
        <end position="335"/>
    </location>
</feature>
<evidence type="ECO:0000313" key="7">
    <source>
        <dbReference type="EMBL" id="WMV31470.1"/>
    </source>
</evidence>
<feature type="domain" description="RING-type" evidence="6">
    <location>
        <begin position="15"/>
        <end position="60"/>
    </location>
</feature>
<dbReference type="PANTHER" id="PTHR46798">
    <property type="entry name" value="OS09G0511500 PROTEIN"/>
    <property type="match status" value="1"/>
</dbReference>
<feature type="domain" description="RING-type" evidence="6">
    <location>
        <begin position="512"/>
        <end position="557"/>
    </location>
</feature>
<dbReference type="InterPro" id="IPR013083">
    <property type="entry name" value="Znf_RING/FYVE/PHD"/>
</dbReference>
<dbReference type="SMART" id="SM00184">
    <property type="entry name" value="RING"/>
    <property type="match status" value="3"/>
</dbReference>
<dbReference type="EMBL" id="CP133616">
    <property type="protein sequence ID" value="WMV31470.1"/>
    <property type="molecule type" value="Genomic_DNA"/>
</dbReference>
<name>A0AAF0R2F2_SOLVR</name>
<dbReference type="Gene3D" id="3.30.40.10">
    <property type="entry name" value="Zinc/RING finger domain, C3HC4 (zinc finger)"/>
    <property type="match status" value="3"/>
</dbReference>
<feature type="region of interest" description="Disordered" evidence="5">
    <location>
        <begin position="576"/>
        <end position="601"/>
    </location>
</feature>
<dbReference type="InterPro" id="IPR001965">
    <property type="entry name" value="Znf_PHD"/>
</dbReference>
<dbReference type="GO" id="GO:0008270">
    <property type="term" value="F:zinc ion binding"/>
    <property type="evidence" value="ECO:0007669"/>
    <property type="project" value="UniProtKB-KW"/>
</dbReference>
<evidence type="ECO:0000256" key="2">
    <source>
        <dbReference type="ARBA" id="ARBA00022771"/>
    </source>
</evidence>
<gene>
    <name evidence="7" type="ORF">MTR67_024855</name>
</gene>
<dbReference type="GO" id="GO:0004842">
    <property type="term" value="F:ubiquitin-protein transferase activity"/>
    <property type="evidence" value="ECO:0007669"/>
    <property type="project" value="InterPro"/>
</dbReference>
<dbReference type="SUPFAM" id="SSF57850">
    <property type="entry name" value="RING/U-box"/>
    <property type="match status" value="3"/>
</dbReference>
<evidence type="ECO:0000256" key="5">
    <source>
        <dbReference type="SAM" id="MobiDB-lite"/>
    </source>
</evidence>
<feature type="region of interest" description="Disordered" evidence="5">
    <location>
        <begin position="72"/>
        <end position="101"/>
    </location>
</feature>
<feature type="domain" description="RING-type" evidence="6">
    <location>
        <begin position="251"/>
        <end position="296"/>
    </location>
</feature>
<sequence length="743" mass="82965">MANNIFPNGANPPLCTLCLENVVDDSTRAITKLVCQHFFHSDCIGSEFNLRGVMKCPNCRVVEEDGIWMRFTNSDSDFDSEDENEENVVEDQHNEEQPEDENRQLFRAIVNAYTGSTSHMRDEMNNDVSWNGAPPNIRHTTFQTNNGLNIFSRTFVVDQSPILQQNELPPPPIDVEMVDQRQISSSDANVGSNSITHETSTLYEQARNNLLPCLELTLATGGTSLGDGRPLPPCQSMANNIFPNGANPPLCTLCLENVVDDSTRAITKLVCQHFFHSDCIGSEFNLRGEMKCPNCRVVEEDGIWMRFTNSDSDFDAEDGNEENVVEDEHNEEQPEDENRQLFRAIVNAYTGSTSHMRDEMNNDVSRNGAPPNFRHTTFQTNNGLNIFSRTFVVYQSPILQQNELPPPPIDVEMVDQRQISSSDANVGSNSVTHETSTLYEQARNNLLPCLELTLATGGTSLGDGRPLPPCQFFQLAYSYIPCTDASWPASFDDADSAMANNIFPNGANPPLCTLCLENVVDDSTRAITKLVCQHFFHSDCIGSEFNLRGVMKCPNCRVVEEDGIWMRFTNSDSDFDSDFDFEDENEENVVEDEHNEEQPEDENRQLFRAIVNAYTGSTSHMRDEMNNDVSRNGAPPNIRHTTFQTNNGLNIFSRTFVVDQSPILQQNELPPPPIDVEMVDQRQISSSDANVGSDPVTHETSTLYEQARNNLLPCLELTLATAGTSLGDGRPLPPCQCICCRAS</sequence>
<organism evidence="7 8">
    <name type="scientific">Solanum verrucosum</name>
    <dbReference type="NCBI Taxonomy" id="315347"/>
    <lineage>
        <taxon>Eukaryota</taxon>
        <taxon>Viridiplantae</taxon>
        <taxon>Streptophyta</taxon>
        <taxon>Embryophyta</taxon>
        <taxon>Tracheophyta</taxon>
        <taxon>Spermatophyta</taxon>
        <taxon>Magnoliopsida</taxon>
        <taxon>eudicotyledons</taxon>
        <taxon>Gunneridae</taxon>
        <taxon>Pentapetalae</taxon>
        <taxon>asterids</taxon>
        <taxon>lamiids</taxon>
        <taxon>Solanales</taxon>
        <taxon>Solanaceae</taxon>
        <taxon>Solanoideae</taxon>
        <taxon>Solaneae</taxon>
        <taxon>Solanum</taxon>
    </lineage>
</organism>
<dbReference type="InterPro" id="IPR044274">
    <property type="entry name" value="RFI2"/>
</dbReference>
<evidence type="ECO:0000256" key="4">
    <source>
        <dbReference type="PROSITE-ProRule" id="PRU00175"/>
    </source>
</evidence>
<evidence type="ECO:0000313" key="8">
    <source>
        <dbReference type="Proteomes" id="UP001234989"/>
    </source>
</evidence>
<keyword evidence="3" id="KW-0862">Zinc</keyword>
<proteinExistence type="predicted"/>
<feature type="region of interest" description="Disordered" evidence="5">
    <location>
        <begin position="309"/>
        <end position="338"/>
    </location>
</feature>
<dbReference type="SMART" id="SM00249">
    <property type="entry name" value="PHD"/>
    <property type="match status" value="3"/>
</dbReference>
<feature type="compositionally biased region" description="Acidic residues" evidence="5">
    <location>
        <begin position="76"/>
        <end position="89"/>
    </location>
</feature>
<dbReference type="Proteomes" id="UP001234989">
    <property type="component" value="Chromosome 5"/>
</dbReference>
<dbReference type="PANTHER" id="PTHR46798:SF15">
    <property type="entry name" value="RING-TYPE DOMAIN-CONTAINING PROTEIN"/>
    <property type="match status" value="1"/>
</dbReference>
<evidence type="ECO:0000259" key="6">
    <source>
        <dbReference type="PROSITE" id="PS50089"/>
    </source>
</evidence>
<dbReference type="Pfam" id="PF13639">
    <property type="entry name" value="zf-RING_2"/>
    <property type="match status" value="3"/>
</dbReference>